<gene>
    <name evidence="1" type="ORF">CLOSYM_02078</name>
</gene>
<name>A0ABC9TYI6_CLOSY</name>
<evidence type="ECO:0000313" key="2">
    <source>
        <dbReference type="Proteomes" id="UP000016491"/>
    </source>
</evidence>
<dbReference type="AlphaFoldDB" id="A0ABC9TYI6"/>
<comment type="caution">
    <text evidence="1">The sequence shown here is derived from an EMBL/GenBank/DDBJ whole genome shotgun (WGS) entry which is preliminary data.</text>
</comment>
<sequence>MMAVDRDAWICDLAETYRIFDYRALPVGLLATLSFGLREDSRIKQKMNGMKTSNSTMLLMLAVDCLRMLVWMNTADGAKNINRPKSLVEELIETPNQNREFEVFESGEDFEARRRKIIEGV</sequence>
<organism evidence="1 2">
    <name type="scientific">[Clostridium] symbiosum ATCC 14940</name>
    <dbReference type="NCBI Taxonomy" id="411472"/>
    <lineage>
        <taxon>Bacteria</taxon>
        <taxon>Bacillati</taxon>
        <taxon>Bacillota</taxon>
        <taxon>Clostridia</taxon>
        <taxon>Lachnospirales</taxon>
        <taxon>Lachnospiraceae</taxon>
        <taxon>Otoolea</taxon>
    </lineage>
</organism>
<dbReference type="Proteomes" id="UP000016491">
    <property type="component" value="Unassembled WGS sequence"/>
</dbReference>
<reference evidence="1 2" key="1">
    <citation type="submission" date="2013-07" db="EMBL/GenBank/DDBJ databases">
        <authorList>
            <person name="Weinstock G."/>
            <person name="Sodergren E."/>
            <person name="Wylie T."/>
            <person name="Fulton L."/>
            <person name="Fulton R."/>
            <person name="Fronick C."/>
            <person name="O'Laughlin M."/>
            <person name="Godfrey J."/>
            <person name="Miner T."/>
            <person name="Herter B."/>
            <person name="Appelbaum E."/>
            <person name="Cordes M."/>
            <person name="Lek S."/>
            <person name="Wollam A."/>
            <person name="Pepin K.H."/>
            <person name="Palsikar V.B."/>
            <person name="Mitreva M."/>
            <person name="Wilson R.K."/>
        </authorList>
    </citation>
    <scope>NUCLEOTIDE SEQUENCE [LARGE SCALE GENOMIC DNA]</scope>
    <source>
        <strain evidence="1 2">ATCC 14940</strain>
    </source>
</reference>
<evidence type="ECO:0000313" key="1">
    <source>
        <dbReference type="EMBL" id="ERI77346.1"/>
    </source>
</evidence>
<dbReference type="InterPro" id="IPR035286">
    <property type="entry name" value="DUF5361"/>
</dbReference>
<protein>
    <recommendedName>
        <fullName evidence="3">Phage protein</fullName>
    </recommendedName>
</protein>
<proteinExistence type="predicted"/>
<dbReference type="Pfam" id="PF17318">
    <property type="entry name" value="DUF5361"/>
    <property type="match status" value="1"/>
</dbReference>
<dbReference type="EMBL" id="AWSU01000159">
    <property type="protein sequence ID" value="ERI77346.1"/>
    <property type="molecule type" value="Genomic_DNA"/>
</dbReference>
<accession>A0ABC9TYI6</accession>
<evidence type="ECO:0008006" key="3">
    <source>
        <dbReference type="Google" id="ProtNLM"/>
    </source>
</evidence>